<dbReference type="EMBL" id="MZ443777">
    <property type="protein sequence ID" value="QZE57818.1"/>
    <property type="molecule type" value="Genomic_DNA"/>
</dbReference>
<organism evidence="2 3">
    <name type="scientific">Erwinia phage pEa_SNUABM_17</name>
    <dbReference type="NCBI Taxonomy" id="2869545"/>
    <lineage>
        <taxon>Viruses</taxon>
        <taxon>Duplodnaviria</taxon>
        <taxon>Heunggongvirae</taxon>
        <taxon>Uroviricota</taxon>
        <taxon>Caudoviricetes</taxon>
        <taxon>Alexandravirus</taxon>
        <taxon>Alexandravirus SNUABM17</taxon>
    </lineage>
</organism>
<accession>A0AAE7XPB7</accession>
<gene>
    <name evidence="2" type="ORF">pEaSNUABM17_00272</name>
</gene>
<keyword evidence="1" id="KW-0472">Membrane</keyword>
<name>A0AAE7XPB7_9CAUD</name>
<keyword evidence="1" id="KW-0812">Transmembrane</keyword>
<proteinExistence type="predicted"/>
<dbReference type="Proteomes" id="UP000827911">
    <property type="component" value="Segment"/>
</dbReference>
<reference evidence="2 3" key="1">
    <citation type="submission" date="2021-06" db="EMBL/GenBank/DDBJ databases">
        <title>Complete genome sequence of Erwinia phage pEa_SNUABM_17.</title>
        <authorList>
            <person name="Kim S.G."/>
            <person name="Park S.C."/>
        </authorList>
    </citation>
    <scope>NUCLEOTIDE SEQUENCE [LARGE SCALE GENOMIC DNA]</scope>
</reference>
<evidence type="ECO:0000313" key="3">
    <source>
        <dbReference type="Proteomes" id="UP000827911"/>
    </source>
</evidence>
<feature type="transmembrane region" description="Helical" evidence="1">
    <location>
        <begin position="48"/>
        <end position="69"/>
    </location>
</feature>
<evidence type="ECO:0008006" key="4">
    <source>
        <dbReference type="Google" id="ProtNLM"/>
    </source>
</evidence>
<keyword evidence="3" id="KW-1185">Reference proteome</keyword>
<feature type="transmembrane region" description="Helical" evidence="1">
    <location>
        <begin position="12"/>
        <end position="36"/>
    </location>
</feature>
<keyword evidence="1" id="KW-1133">Transmembrane helix</keyword>
<evidence type="ECO:0000313" key="2">
    <source>
        <dbReference type="EMBL" id="QZE57818.1"/>
    </source>
</evidence>
<protein>
    <recommendedName>
        <fullName evidence="4">Transmembrane protein</fullName>
    </recommendedName>
</protein>
<sequence>MNERRNFYYHSPFYYGLIVWRRRLAVVGAMLIAILIMHGRSAPAVEDMWFWTGIIFGVIGGVCYIRMWCYENYLLAAMGPLDNSTVIGSLNFDKIERKHEVWYEKKFGCKPPKTNTWSND</sequence>
<evidence type="ECO:0000256" key="1">
    <source>
        <dbReference type="SAM" id="Phobius"/>
    </source>
</evidence>